<keyword evidence="13" id="KW-0539">Nucleus</keyword>
<dbReference type="Pfam" id="PF01423">
    <property type="entry name" value="LSM"/>
    <property type="match status" value="1"/>
</dbReference>
<dbReference type="GO" id="GO:0005732">
    <property type="term" value="C:sno(s)RNA-containing ribonucleoprotein complex"/>
    <property type="evidence" value="ECO:0007669"/>
    <property type="project" value="TreeGrafter"/>
</dbReference>
<dbReference type="AlphaFoldDB" id="A0A8H5UHW2"/>
<name>A0A8H5UHW2_9HYPO</name>
<sequence>MENGAISQGEGKDPSSFLSDIIGNPVTVKLNSGVVYKAERLTCDDTADRMELTVVGELQSVDGYMNIALEKTAEYVNGQKRREYGDAFVRGNNGECRSVMGRNLANRR</sequence>
<evidence type="ECO:0000313" key="16">
    <source>
        <dbReference type="Proteomes" id="UP000562682"/>
    </source>
</evidence>
<keyword evidence="10 13" id="KW-0508">mRNA splicing</keyword>
<evidence type="ECO:0000256" key="2">
    <source>
        <dbReference type="ARBA" id="ARBA00007927"/>
    </source>
</evidence>
<dbReference type="EMBL" id="JAAOAK010000084">
    <property type="protein sequence ID" value="KAF5690789.1"/>
    <property type="molecule type" value="Genomic_DNA"/>
</dbReference>
<evidence type="ECO:0000256" key="11">
    <source>
        <dbReference type="ARBA" id="ARBA00023274"/>
    </source>
</evidence>
<dbReference type="GO" id="GO:0030490">
    <property type="term" value="P:maturation of SSU-rRNA"/>
    <property type="evidence" value="ECO:0007669"/>
    <property type="project" value="TreeGrafter"/>
</dbReference>
<dbReference type="PANTHER" id="PTHR11021:SF1">
    <property type="entry name" value="U6 SNRNA-ASSOCIATED SM-LIKE PROTEIN LSM6"/>
    <property type="match status" value="1"/>
</dbReference>
<dbReference type="SUPFAM" id="SSF50182">
    <property type="entry name" value="Sm-like ribonucleoproteins"/>
    <property type="match status" value="1"/>
</dbReference>
<keyword evidence="4" id="KW-0963">Cytoplasm</keyword>
<evidence type="ECO:0000313" key="15">
    <source>
        <dbReference type="EMBL" id="KAF5690789.1"/>
    </source>
</evidence>
<keyword evidence="8 13" id="KW-0747">Spliceosome</keyword>
<dbReference type="GO" id="GO:0005681">
    <property type="term" value="C:spliceosomal complex"/>
    <property type="evidence" value="ECO:0007669"/>
    <property type="project" value="UniProtKB-KW"/>
</dbReference>
<keyword evidence="16" id="KW-1185">Reference proteome</keyword>
<keyword evidence="11 13" id="KW-0687">Ribonucleoprotein</keyword>
<reference evidence="15 16" key="1">
    <citation type="submission" date="2020-05" db="EMBL/GenBank/DDBJ databases">
        <title>Identification and distribution of gene clusters putatively required for synthesis of sphingolipid metabolism inhibitors in phylogenetically diverse species of the filamentous fungus Fusarium.</title>
        <authorList>
            <person name="Kim H.-S."/>
            <person name="Busman M."/>
            <person name="Brown D.W."/>
            <person name="Divon H."/>
            <person name="Uhlig S."/>
            <person name="Proctor R.H."/>
        </authorList>
    </citation>
    <scope>NUCLEOTIDE SEQUENCE [LARGE SCALE GENOMIC DNA]</scope>
    <source>
        <strain evidence="15 16">NRRL 25311</strain>
    </source>
</reference>
<evidence type="ECO:0000256" key="8">
    <source>
        <dbReference type="ARBA" id="ARBA00022728"/>
    </source>
</evidence>
<dbReference type="GO" id="GO:0008033">
    <property type="term" value="P:tRNA processing"/>
    <property type="evidence" value="ECO:0007669"/>
    <property type="project" value="UniProtKB-KW"/>
</dbReference>
<dbReference type="GO" id="GO:0046540">
    <property type="term" value="C:U4/U6 x U5 tri-snRNP complex"/>
    <property type="evidence" value="ECO:0007669"/>
    <property type="project" value="TreeGrafter"/>
</dbReference>
<proteinExistence type="inferred from homology"/>
<evidence type="ECO:0000256" key="13">
    <source>
        <dbReference type="PIRNR" id="PIRNR006609"/>
    </source>
</evidence>
<evidence type="ECO:0000256" key="10">
    <source>
        <dbReference type="ARBA" id="ARBA00023187"/>
    </source>
</evidence>
<evidence type="ECO:0000256" key="9">
    <source>
        <dbReference type="ARBA" id="ARBA00022884"/>
    </source>
</evidence>
<dbReference type="Gene3D" id="2.30.30.100">
    <property type="match status" value="1"/>
</dbReference>
<comment type="caution">
    <text evidence="15">The sequence shown here is derived from an EMBL/GenBank/DDBJ whole genome shotgun (WGS) entry which is preliminary data.</text>
</comment>
<organism evidence="15 16">
    <name type="scientific">Fusarium denticulatum</name>
    <dbReference type="NCBI Taxonomy" id="48507"/>
    <lineage>
        <taxon>Eukaryota</taxon>
        <taxon>Fungi</taxon>
        <taxon>Dikarya</taxon>
        <taxon>Ascomycota</taxon>
        <taxon>Pezizomycotina</taxon>
        <taxon>Sordariomycetes</taxon>
        <taxon>Hypocreomycetidae</taxon>
        <taxon>Hypocreales</taxon>
        <taxon>Nectriaceae</taxon>
        <taxon>Fusarium</taxon>
        <taxon>Fusarium fujikuroi species complex</taxon>
    </lineage>
</organism>
<dbReference type="GO" id="GO:0000398">
    <property type="term" value="P:mRNA splicing, via spliceosome"/>
    <property type="evidence" value="ECO:0007669"/>
    <property type="project" value="InterPro"/>
</dbReference>
<protein>
    <recommendedName>
        <fullName evidence="3">U6 snRNA-associated Sm-like protein LSm6</fullName>
    </recommendedName>
</protein>
<comment type="similarity">
    <text evidence="2 13">Belongs to the snRNP Sm proteins family. SmF/LSm6 subfamily.</text>
</comment>
<gene>
    <name evidence="15" type="ORF">FDENT_3675</name>
</gene>
<feature type="domain" description="Sm" evidence="14">
    <location>
        <begin position="16"/>
        <end position="101"/>
    </location>
</feature>
<evidence type="ECO:0000256" key="12">
    <source>
        <dbReference type="ARBA" id="ARBA00025365"/>
    </source>
</evidence>
<evidence type="ECO:0000256" key="3">
    <source>
        <dbReference type="ARBA" id="ARBA00014768"/>
    </source>
</evidence>
<dbReference type="SMART" id="SM00651">
    <property type="entry name" value="Sm"/>
    <property type="match status" value="1"/>
</dbReference>
<keyword evidence="6 13" id="KW-0507">mRNA processing</keyword>
<dbReference type="GO" id="GO:0000932">
    <property type="term" value="C:P-body"/>
    <property type="evidence" value="ECO:0007669"/>
    <property type="project" value="TreeGrafter"/>
</dbReference>
<keyword evidence="5" id="KW-0698">rRNA processing</keyword>
<dbReference type="GO" id="GO:0003723">
    <property type="term" value="F:RNA binding"/>
    <property type="evidence" value="ECO:0007669"/>
    <property type="project" value="UniProtKB-UniRule"/>
</dbReference>
<evidence type="ECO:0000256" key="7">
    <source>
        <dbReference type="ARBA" id="ARBA00022694"/>
    </source>
</evidence>
<dbReference type="PANTHER" id="PTHR11021">
    <property type="entry name" value="SMALL NUCLEAR RIBONUCLEOPROTEIN F SNRNP-F"/>
    <property type="match status" value="1"/>
</dbReference>
<evidence type="ECO:0000256" key="6">
    <source>
        <dbReference type="ARBA" id="ARBA00022664"/>
    </source>
</evidence>
<dbReference type="CDD" id="cd01726">
    <property type="entry name" value="LSm6"/>
    <property type="match status" value="1"/>
</dbReference>
<dbReference type="InterPro" id="IPR001163">
    <property type="entry name" value="Sm_dom_euk/arc"/>
</dbReference>
<evidence type="ECO:0000256" key="4">
    <source>
        <dbReference type="ARBA" id="ARBA00022490"/>
    </source>
</evidence>
<accession>A0A8H5UHW2</accession>
<evidence type="ECO:0000256" key="5">
    <source>
        <dbReference type="ARBA" id="ARBA00022552"/>
    </source>
</evidence>
<dbReference type="InterPro" id="IPR010920">
    <property type="entry name" value="LSM_dom_sf"/>
</dbReference>
<dbReference type="InterPro" id="IPR016487">
    <property type="entry name" value="Lsm6/sSmF"/>
</dbReference>
<dbReference type="GO" id="GO:0005730">
    <property type="term" value="C:nucleolus"/>
    <property type="evidence" value="ECO:0007669"/>
    <property type="project" value="TreeGrafter"/>
</dbReference>
<comment type="subcellular location">
    <subcellularLocation>
        <location evidence="1">Cytoplasm</location>
    </subcellularLocation>
    <subcellularLocation>
        <location evidence="13">Nucleus</location>
    </subcellularLocation>
</comment>
<evidence type="ECO:0000259" key="14">
    <source>
        <dbReference type="SMART" id="SM00651"/>
    </source>
</evidence>
<keyword evidence="7" id="KW-0819">tRNA processing</keyword>
<dbReference type="Proteomes" id="UP000562682">
    <property type="component" value="Unassembled WGS sequence"/>
</dbReference>
<comment type="function">
    <text evidence="12">Component of LSm protein complexes, which are involved in RNA processing and may function in a chaperone-like manner, facilitating the efficient association of RNA processing factors with their substrates. Component of the cytoplasmic LSM1-LSM7 complex, which is thought to be involved in mRNA degradation by activating the decapping step in the 5'-to-3' mRNA decay pathway. Component of the nuclear LSM2-LSM8 complex, which is involved in splicing of nuclear mRNAs. LSM2-LSM8 associates with multiple snRNP complexes containing the U6 snRNA (U4/U6 di-snRNP, spliceosomal U4/U6.U5 tri-snRNP, and free U6 snRNP). It binds directly to the 3'-terminal U-tract of U6 snRNA and plays a role in the biogenesis and stability of the U6 snRNP and U4/U6 snRNP complexes. LSM2-LSM8 probably also is involved degradation of nuclear pre-mRNA by targeting them for decapping, and in processing of pre-tRNAs, pre-rRNAs and U3 snoRNA.</text>
</comment>
<evidence type="ECO:0000256" key="1">
    <source>
        <dbReference type="ARBA" id="ARBA00004496"/>
    </source>
</evidence>
<dbReference type="GO" id="GO:0005688">
    <property type="term" value="C:U6 snRNP"/>
    <property type="evidence" value="ECO:0007669"/>
    <property type="project" value="TreeGrafter"/>
</dbReference>
<keyword evidence="9 13" id="KW-0694">RNA-binding</keyword>